<evidence type="ECO:0000256" key="1">
    <source>
        <dbReference type="SAM" id="Phobius"/>
    </source>
</evidence>
<evidence type="ECO:0008006" key="4">
    <source>
        <dbReference type="Google" id="ProtNLM"/>
    </source>
</evidence>
<protein>
    <recommendedName>
        <fullName evidence="4">Methyl-accepting transducer domain-containing protein</fullName>
    </recommendedName>
</protein>
<dbReference type="EMBL" id="MDCO01000015">
    <property type="protein sequence ID" value="OEJ13109.1"/>
    <property type="molecule type" value="Genomic_DNA"/>
</dbReference>
<evidence type="ECO:0000313" key="2">
    <source>
        <dbReference type="EMBL" id="OEJ13109.1"/>
    </source>
</evidence>
<gene>
    <name evidence="2" type="ORF">BFL38_00665</name>
</gene>
<proteinExistence type="predicted"/>
<keyword evidence="1" id="KW-1133">Transmembrane helix</keyword>
<sequence>MEETAASMNEMAGAIKESAESVSQSTSMVLDAKESLNKAGDIVADSVNKMNDVYEASSKIMDITKLFAISPHSSILKNDMINNGGLLLAIDNYYYYYYEIDDKGWCEVYYMPPNAIYSGFSLTIFISIYNISALLFLSNSKSFP</sequence>
<reference evidence="2 3" key="1">
    <citation type="submission" date="2016-08" db="EMBL/GenBank/DDBJ databases">
        <title>Characterization and recognition of Brachyspira hampsonii sp. nov., a novel intestinal spirochete that is pathogenic to pigs.</title>
        <authorList>
            <person name="Mirajkar N."/>
            <person name="La T."/>
            <person name="Phillips N."/>
            <person name="Hampson D."/>
            <person name="Gebhart C."/>
        </authorList>
    </citation>
    <scope>NUCLEOTIDE SEQUENCE [LARGE SCALE GENOMIC DNA]</scope>
    <source>
        <strain evidence="2 3">P280/1</strain>
    </source>
</reference>
<keyword evidence="1" id="KW-0812">Transmembrane</keyword>
<name>A0A1E5NAB7_9SPIR</name>
<comment type="caution">
    <text evidence="2">The sequence shown here is derived from an EMBL/GenBank/DDBJ whole genome shotgun (WGS) entry which is preliminary data.</text>
</comment>
<dbReference type="SUPFAM" id="SSF58104">
    <property type="entry name" value="Methyl-accepting chemotaxis protein (MCP) signaling domain"/>
    <property type="match status" value="1"/>
</dbReference>
<keyword evidence="1" id="KW-0472">Membrane</keyword>
<dbReference type="Proteomes" id="UP000095247">
    <property type="component" value="Unassembled WGS sequence"/>
</dbReference>
<accession>A0A1E5NAB7</accession>
<evidence type="ECO:0000313" key="3">
    <source>
        <dbReference type="Proteomes" id="UP000095247"/>
    </source>
</evidence>
<organism evidence="2 3">
    <name type="scientific">Brachyspira hampsonii</name>
    <dbReference type="NCBI Taxonomy" id="1287055"/>
    <lineage>
        <taxon>Bacteria</taxon>
        <taxon>Pseudomonadati</taxon>
        <taxon>Spirochaetota</taxon>
        <taxon>Spirochaetia</taxon>
        <taxon>Brachyspirales</taxon>
        <taxon>Brachyspiraceae</taxon>
        <taxon>Brachyspira</taxon>
    </lineage>
</organism>
<feature type="transmembrane region" description="Helical" evidence="1">
    <location>
        <begin position="115"/>
        <end position="137"/>
    </location>
</feature>
<dbReference type="Gene3D" id="1.10.287.950">
    <property type="entry name" value="Methyl-accepting chemotaxis protein"/>
    <property type="match status" value="1"/>
</dbReference>
<dbReference type="AlphaFoldDB" id="A0A1E5NAB7"/>